<keyword evidence="2" id="KW-0732">Signal</keyword>
<accession>A0ABT0DZ91</accession>
<keyword evidence="4" id="KW-1185">Reference proteome</keyword>
<sequence length="493" mass="53439">MIDRRNFLNAGILTAAGALIVPARAAETPATLSLSLNGSAQGPLVPRDFVGLSYETQQLETPDFFNARNRPLVRAFRDLTPAGILRIGGNTSEFSWWKERPGDTQPPRIERPIKPGQPRPDLSYAVTPAAIDALKGFLDATGWRCIYGLNLGNGVPHDMAREAAYVQRRLGKRLVAFVIGNEVDVFSSHLRDPKTWGPDTYLAEWLAAAHAITAVSPDARFILPDVAYKLDWLPAIADRWASIKNPPRIEALSHHFYKGGPNDPRIKPDRLLLRSTREAQEGKLTSDAARKMGVAYRMTEGNTAYHGGKPGVSDSYVAALWAADYMLQLMSLGYSSVNLHGGAGPAVANSVGGLAGEKMLPDAQPRPRPFYTPIGNMDGQVQPQPVYWGMKFAGLFSGARMRTVQLDAQGLNVVAYAADTAQGTLLAILNKEVSTDVRLPLPRHQSVATLSGPSLDSREARLDLTSRSVPAATVDIARSSATIFRLSKVVAAD</sequence>
<evidence type="ECO:0000313" key="3">
    <source>
        <dbReference type="EMBL" id="MCK0532440.1"/>
    </source>
</evidence>
<dbReference type="RefSeq" id="WP_097093118.1">
    <property type="nucleotide sequence ID" value="NZ_JALKHS010000009.1"/>
</dbReference>
<dbReference type="InterPro" id="IPR052974">
    <property type="entry name" value="GH79_Enzymes"/>
</dbReference>
<reference evidence="3 4" key="1">
    <citation type="submission" date="2022-04" db="EMBL/GenBank/DDBJ databases">
        <authorList>
            <person name="Huq M.A."/>
        </authorList>
    </citation>
    <scope>NUCLEOTIDE SEQUENCE [LARGE SCALE GENOMIC DNA]</scope>
    <source>
        <strain evidence="3 4">MAH-33</strain>
    </source>
</reference>
<dbReference type="Proteomes" id="UP001203512">
    <property type="component" value="Unassembled WGS sequence"/>
</dbReference>
<gene>
    <name evidence="3" type="ORF">MU848_12695</name>
</gene>
<evidence type="ECO:0000256" key="1">
    <source>
        <dbReference type="SAM" id="MobiDB-lite"/>
    </source>
</evidence>
<organism evidence="3 4">
    <name type="scientific">Sphingobium agri</name>
    <dbReference type="NCBI Taxonomy" id="2933566"/>
    <lineage>
        <taxon>Bacteria</taxon>
        <taxon>Pseudomonadati</taxon>
        <taxon>Pseudomonadota</taxon>
        <taxon>Alphaproteobacteria</taxon>
        <taxon>Sphingomonadales</taxon>
        <taxon>Sphingomonadaceae</taxon>
        <taxon>Sphingobium</taxon>
    </lineage>
</organism>
<dbReference type="InterPro" id="IPR006311">
    <property type="entry name" value="TAT_signal"/>
</dbReference>
<evidence type="ECO:0000256" key="2">
    <source>
        <dbReference type="SAM" id="SignalP"/>
    </source>
</evidence>
<evidence type="ECO:0008006" key="5">
    <source>
        <dbReference type="Google" id="ProtNLM"/>
    </source>
</evidence>
<dbReference type="InterPro" id="IPR013780">
    <property type="entry name" value="Glyco_hydro_b"/>
</dbReference>
<name>A0ABT0DZ91_9SPHN</name>
<comment type="caution">
    <text evidence="3">The sequence shown here is derived from an EMBL/GenBank/DDBJ whole genome shotgun (WGS) entry which is preliminary data.</text>
</comment>
<dbReference type="Gene3D" id="3.20.20.80">
    <property type="entry name" value="Glycosidases"/>
    <property type="match status" value="1"/>
</dbReference>
<dbReference type="EMBL" id="JALKHS010000009">
    <property type="protein sequence ID" value="MCK0532440.1"/>
    <property type="molecule type" value="Genomic_DNA"/>
</dbReference>
<evidence type="ECO:0000313" key="4">
    <source>
        <dbReference type="Proteomes" id="UP001203512"/>
    </source>
</evidence>
<proteinExistence type="predicted"/>
<dbReference type="PROSITE" id="PS51318">
    <property type="entry name" value="TAT"/>
    <property type="match status" value="1"/>
</dbReference>
<protein>
    <recommendedName>
        <fullName evidence="5">Beta-glucuronidase C-terminal domain-containing protein</fullName>
    </recommendedName>
</protein>
<feature type="signal peptide" evidence="2">
    <location>
        <begin position="1"/>
        <end position="25"/>
    </location>
</feature>
<feature type="chain" id="PRO_5046507204" description="Beta-glucuronidase C-terminal domain-containing protein" evidence="2">
    <location>
        <begin position="26"/>
        <end position="493"/>
    </location>
</feature>
<feature type="compositionally biased region" description="Basic and acidic residues" evidence="1">
    <location>
        <begin position="99"/>
        <end position="113"/>
    </location>
</feature>
<feature type="region of interest" description="Disordered" evidence="1">
    <location>
        <begin position="99"/>
        <end position="118"/>
    </location>
</feature>
<dbReference type="PANTHER" id="PTHR36183">
    <property type="entry name" value="BETA-GLUCURONIDASE"/>
    <property type="match status" value="1"/>
</dbReference>
<dbReference type="SUPFAM" id="SSF51445">
    <property type="entry name" value="(Trans)glycosidases"/>
    <property type="match status" value="1"/>
</dbReference>
<dbReference type="InterPro" id="IPR017853">
    <property type="entry name" value="GH"/>
</dbReference>
<dbReference type="PANTHER" id="PTHR36183:SF2">
    <property type="entry name" value="BETA-GLUCURONIDASE C-TERMINAL DOMAIN-CONTAINING PROTEIN"/>
    <property type="match status" value="1"/>
</dbReference>
<dbReference type="Gene3D" id="2.60.40.1180">
    <property type="entry name" value="Golgi alpha-mannosidase II"/>
    <property type="match status" value="1"/>
</dbReference>